<dbReference type="GO" id="GO:0032153">
    <property type="term" value="C:cell division site"/>
    <property type="evidence" value="ECO:0007669"/>
    <property type="project" value="TreeGrafter"/>
</dbReference>
<dbReference type="Pfam" id="PF00498">
    <property type="entry name" value="FHA"/>
    <property type="match status" value="1"/>
</dbReference>
<evidence type="ECO:0000256" key="5">
    <source>
        <dbReference type="ARBA" id="ARBA00022833"/>
    </source>
</evidence>
<protein>
    <recommendedName>
        <fullName evidence="12">SMAD/FHA domain-containing protein</fullName>
    </recommendedName>
</protein>
<feature type="compositionally biased region" description="Pro residues" evidence="7">
    <location>
        <begin position="373"/>
        <end position="382"/>
    </location>
</feature>
<keyword evidence="3 6" id="KW-0863">Zinc-finger</keyword>
<dbReference type="PROSITE" id="PS50089">
    <property type="entry name" value="ZF_RING_2"/>
    <property type="match status" value="1"/>
</dbReference>
<evidence type="ECO:0000256" key="3">
    <source>
        <dbReference type="ARBA" id="ARBA00022771"/>
    </source>
</evidence>
<dbReference type="InterPro" id="IPR013083">
    <property type="entry name" value="Znf_RING/FYVE/PHD"/>
</dbReference>
<dbReference type="GO" id="GO:0016567">
    <property type="term" value="P:protein ubiquitination"/>
    <property type="evidence" value="ECO:0007669"/>
    <property type="project" value="TreeGrafter"/>
</dbReference>
<feature type="compositionally biased region" description="Polar residues" evidence="7">
    <location>
        <begin position="397"/>
        <end position="407"/>
    </location>
</feature>
<dbReference type="Gene3D" id="3.30.40.10">
    <property type="entry name" value="Zinc/RING finger domain, C3HC4 (zinc finger)"/>
    <property type="match status" value="1"/>
</dbReference>
<evidence type="ECO:0000256" key="2">
    <source>
        <dbReference type="ARBA" id="ARBA00022723"/>
    </source>
</evidence>
<proteinExistence type="predicted"/>
<accession>A0AAD5SBD1</accession>
<dbReference type="Gene3D" id="2.60.200.20">
    <property type="match status" value="1"/>
</dbReference>
<dbReference type="SUPFAM" id="SSF49879">
    <property type="entry name" value="SMAD/FHA domain"/>
    <property type="match status" value="1"/>
</dbReference>
<evidence type="ECO:0000256" key="6">
    <source>
        <dbReference type="PROSITE-ProRule" id="PRU00175"/>
    </source>
</evidence>
<feature type="compositionally biased region" description="Polar residues" evidence="7">
    <location>
        <begin position="1"/>
        <end position="10"/>
    </location>
</feature>
<gene>
    <name evidence="10" type="ORF">HK097_008833</name>
</gene>
<evidence type="ECO:0000313" key="11">
    <source>
        <dbReference type="Proteomes" id="UP001212841"/>
    </source>
</evidence>
<dbReference type="GO" id="GO:0000151">
    <property type="term" value="C:ubiquitin ligase complex"/>
    <property type="evidence" value="ECO:0007669"/>
    <property type="project" value="TreeGrafter"/>
</dbReference>
<keyword evidence="4" id="KW-0833">Ubl conjugation pathway</keyword>
<dbReference type="GO" id="GO:0061630">
    <property type="term" value="F:ubiquitin protein ligase activity"/>
    <property type="evidence" value="ECO:0007669"/>
    <property type="project" value="TreeGrafter"/>
</dbReference>
<dbReference type="PANTHER" id="PTHR15067">
    <property type="entry name" value="E3 UBIQUITIN-PROTEIN LIGASE RNF8"/>
    <property type="match status" value="1"/>
</dbReference>
<dbReference type="InterPro" id="IPR008984">
    <property type="entry name" value="SMAD_FHA_dom_sf"/>
</dbReference>
<organism evidence="10 11">
    <name type="scientific">Rhizophlyctis rosea</name>
    <dbReference type="NCBI Taxonomy" id="64517"/>
    <lineage>
        <taxon>Eukaryota</taxon>
        <taxon>Fungi</taxon>
        <taxon>Fungi incertae sedis</taxon>
        <taxon>Chytridiomycota</taxon>
        <taxon>Chytridiomycota incertae sedis</taxon>
        <taxon>Chytridiomycetes</taxon>
        <taxon>Rhizophlyctidales</taxon>
        <taxon>Rhizophlyctidaceae</taxon>
        <taxon>Rhizophlyctis</taxon>
    </lineage>
</organism>
<feature type="compositionally biased region" description="Low complexity" evidence="7">
    <location>
        <begin position="408"/>
        <end position="417"/>
    </location>
</feature>
<feature type="compositionally biased region" description="Low complexity" evidence="7">
    <location>
        <begin position="440"/>
        <end position="462"/>
    </location>
</feature>
<dbReference type="SMART" id="SM00184">
    <property type="entry name" value="RING"/>
    <property type="match status" value="1"/>
</dbReference>
<dbReference type="Proteomes" id="UP001212841">
    <property type="component" value="Unassembled WGS sequence"/>
</dbReference>
<dbReference type="PROSITE" id="PS50006">
    <property type="entry name" value="FHA_DOMAIN"/>
    <property type="match status" value="1"/>
</dbReference>
<dbReference type="SMART" id="SM00240">
    <property type="entry name" value="FHA"/>
    <property type="match status" value="1"/>
</dbReference>
<dbReference type="GO" id="GO:0005829">
    <property type="term" value="C:cytosol"/>
    <property type="evidence" value="ECO:0007669"/>
    <property type="project" value="TreeGrafter"/>
</dbReference>
<sequence length="495" mass="53352">MADTEATPTNAIPDPAPSQSGGGEGIHLQLLPIADESGGRAIGEVVDRTLTEGTPLRIGRQVIKEGQTITPQPKHGISPAKGGDKDIWFMSKVVSRNHAEIWIKDGEVYIKDIGSSSGTWLNAMRLSPSGKESRPYPLKDGDVLRFGADFRDKPQDIYKSVNLRITLVSASSIMIQRKKTNPQRFQTALRMLLAATNPYASTESKEEAEGSTDCCICLGSIGPYQALFVAPCSHCYHYKCVREILERSQMFQCPLCRQVANLTASVSMESLFDGTDDGEEDVKGGDTPRKLGQLRTESLGEGSGGGGGQQQSSTNSNPHQSIKEELRLSLAKTLQRLQESDQTSGIETPGRQNGGASTPIPESTSPSSTSTPLPHPSTPPQPTTATTQLSMDHRSRTNTIDSQQHQNPSQDPTQSPSQPRPKRRNSITSKLGALLGRRPQSAQSNTNNPASSSSAVVSPATSDIGAVNRDNMVEETDPVIRELRSEVQQSGKEDV</sequence>
<feature type="region of interest" description="Disordered" evidence="7">
    <location>
        <begin position="271"/>
        <end position="321"/>
    </location>
</feature>
<evidence type="ECO:0000256" key="4">
    <source>
        <dbReference type="ARBA" id="ARBA00022786"/>
    </source>
</evidence>
<comment type="caution">
    <text evidence="10">The sequence shown here is derived from an EMBL/GenBank/DDBJ whole genome shotgun (WGS) entry which is preliminary data.</text>
</comment>
<feature type="region of interest" description="Disordered" evidence="7">
    <location>
        <begin position="1"/>
        <end position="25"/>
    </location>
</feature>
<keyword evidence="2" id="KW-0479">Metal-binding</keyword>
<dbReference type="GO" id="GO:0008270">
    <property type="term" value="F:zinc ion binding"/>
    <property type="evidence" value="ECO:0007669"/>
    <property type="project" value="UniProtKB-KW"/>
</dbReference>
<keyword evidence="1" id="KW-0808">Transferase</keyword>
<feature type="non-terminal residue" evidence="10">
    <location>
        <position position="495"/>
    </location>
</feature>
<dbReference type="PANTHER" id="PTHR15067:SF7">
    <property type="entry name" value="E3 UBIQUITIN-PROTEIN LIGASE DMA1-RELATED"/>
    <property type="match status" value="1"/>
</dbReference>
<feature type="region of interest" description="Disordered" evidence="7">
    <location>
        <begin position="336"/>
        <end position="477"/>
    </location>
</feature>
<dbReference type="SUPFAM" id="SSF57850">
    <property type="entry name" value="RING/U-box"/>
    <property type="match status" value="1"/>
</dbReference>
<evidence type="ECO:0000313" key="10">
    <source>
        <dbReference type="EMBL" id="KAJ3050198.1"/>
    </source>
</evidence>
<feature type="domain" description="FHA" evidence="8">
    <location>
        <begin position="56"/>
        <end position="126"/>
    </location>
</feature>
<keyword evidence="5" id="KW-0862">Zinc</keyword>
<dbReference type="EMBL" id="JADGJD010000543">
    <property type="protein sequence ID" value="KAJ3050198.1"/>
    <property type="molecule type" value="Genomic_DNA"/>
</dbReference>
<feature type="compositionally biased region" description="Low complexity" evidence="7">
    <location>
        <begin position="357"/>
        <end position="372"/>
    </location>
</feature>
<evidence type="ECO:0008006" key="12">
    <source>
        <dbReference type="Google" id="ProtNLM"/>
    </source>
</evidence>
<evidence type="ECO:0000259" key="8">
    <source>
        <dbReference type="PROSITE" id="PS50006"/>
    </source>
</evidence>
<feature type="compositionally biased region" description="Polar residues" evidence="7">
    <location>
        <begin position="336"/>
        <end position="356"/>
    </location>
</feature>
<evidence type="ECO:0000256" key="1">
    <source>
        <dbReference type="ARBA" id="ARBA00022679"/>
    </source>
</evidence>
<dbReference type="InterPro" id="IPR001841">
    <property type="entry name" value="Znf_RING"/>
</dbReference>
<feature type="domain" description="RING-type" evidence="9">
    <location>
        <begin position="214"/>
        <end position="257"/>
    </location>
</feature>
<evidence type="ECO:0000256" key="7">
    <source>
        <dbReference type="SAM" id="MobiDB-lite"/>
    </source>
</evidence>
<name>A0AAD5SBD1_9FUNG</name>
<evidence type="ECO:0000259" key="9">
    <source>
        <dbReference type="PROSITE" id="PS50089"/>
    </source>
</evidence>
<dbReference type="InterPro" id="IPR000253">
    <property type="entry name" value="FHA_dom"/>
</dbReference>
<keyword evidence="11" id="KW-1185">Reference proteome</keyword>
<dbReference type="AlphaFoldDB" id="A0AAD5SBD1"/>
<dbReference type="Pfam" id="PF17123">
    <property type="entry name" value="zf-RING_11"/>
    <property type="match status" value="1"/>
</dbReference>
<reference evidence="10" key="1">
    <citation type="submission" date="2020-05" db="EMBL/GenBank/DDBJ databases">
        <title>Phylogenomic resolution of chytrid fungi.</title>
        <authorList>
            <person name="Stajich J.E."/>
            <person name="Amses K."/>
            <person name="Simmons R."/>
            <person name="Seto K."/>
            <person name="Myers J."/>
            <person name="Bonds A."/>
            <person name="Quandt C.A."/>
            <person name="Barry K."/>
            <person name="Liu P."/>
            <person name="Grigoriev I."/>
            <person name="Longcore J.E."/>
            <person name="James T.Y."/>
        </authorList>
    </citation>
    <scope>NUCLEOTIDE SEQUENCE</scope>
    <source>
        <strain evidence="10">JEL0318</strain>
    </source>
</reference>
<dbReference type="GO" id="GO:0006511">
    <property type="term" value="P:ubiquitin-dependent protein catabolic process"/>
    <property type="evidence" value="ECO:0007669"/>
    <property type="project" value="TreeGrafter"/>
</dbReference>